<proteinExistence type="inferred from homology"/>
<comment type="subunit">
    <text evidence="2">P1 and P2 exist as dimers at the large ribosomal subunit.</text>
</comment>
<dbReference type="PANTHER" id="PTHR45696">
    <property type="entry name" value="60S ACIDIC RIBOSOMAL PROTEIN P1"/>
    <property type="match status" value="1"/>
</dbReference>
<dbReference type="InterPro" id="IPR038716">
    <property type="entry name" value="P1/P2_N_sf"/>
</dbReference>
<evidence type="ECO:0000256" key="1">
    <source>
        <dbReference type="ARBA" id="ARBA00005436"/>
    </source>
</evidence>
<dbReference type="Gene3D" id="1.10.10.1410">
    <property type="match status" value="1"/>
</dbReference>
<organism evidence="5 6">
    <name type="scientific">Camelina sativa</name>
    <name type="common">False flax</name>
    <name type="synonym">Myagrum sativum</name>
    <dbReference type="NCBI Taxonomy" id="90675"/>
    <lineage>
        <taxon>Eukaryota</taxon>
        <taxon>Viridiplantae</taxon>
        <taxon>Streptophyta</taxon>
        <taxon>Embryophyta</taxon>
        <taxon>Tracheophyta</taxon>
        <taxon>Spermatophyta</taxon>
        <taxon>Magnoliopsida</taxon>
        <taxon>eudicotyledons</taxon>
        <taxon>Gunneridae</taxon>
        <taxon>Pentapetalae</taxon>
        <taxon>rosids</taxon>
        <taxon>malvids</taxon>
        <taxon>Brassicales</taxon>
        <taxon>Brassicaceae</taxon>
        <taxon>Camelineae</taxon>
        <taxon>Camelina</taxon>
    </lineage>
</organism>
<reference evidence="5" key="1">
    <citation type="journal article" date="2014" name="Nat. Commun.">
        <title>The emerging biofuel crop Camelina sativa retains a highly undifferentiated hexaploid genome structure.</title>
        <authorList>
            <person name="Kagale S."/>
            <person name="Koh C."/>
            <person name="Nixon J."/>
            <person name="Bollina V."/>
            <person name="Clarke W.E."/>
            <person name="Tuteja R."/>
            <person name="Spillane C."/>
            <person name="Robinson S.J."/>
            <person name="Links M.G."/>
            <person name="Clarke C."/>
            <person name="Higgins E.E."/>
            <person name="Huebert T."/>
            <person name="Sharpe A.G."/>
            <person name="Parkin I.A."/>
        </authorList>
    </citation>
    <scope>NUCLEOTIDE SEQUENCE [LARGE SCALE GENOMIC DNA]</scope>
    <source>
        <strain evidence="5">cv. DH55</strain>
    </source>
</reference>
<keyword evidence="4" id="KW-0687">Ribonucleoprotein</keyword>
<dbReference type="Pfam" id="PF00428">
    <property type="entry name" value="Ribosomal_60s"/>
    <property type="match status" value="1"/>
</dbReference>
<keyword evidence="3" id="KW-0689">Ribosomal protein</keyword>
<evidence type="ECO:0000313" key="6">
    <source>
        <dbReference type="RefSeq" id="XP_019084863.1"/>
    </source>
</evidence>
<accession>A0ABM1QDM5</accession>
<evidence type="ECO:0000313" key="5">
    <source>
        <dbReference type="Proteomes" id="UP000694864"/>
    </source>
</evidence>
<dbReference type="PANTHER" id="PTHR45696:SF10">
    <property type="entry name" value="LARGE RIBOSOMAL SUBUNIT PROTEIN P1"/>
    <property type="match status" value="1"/>
</dbReference>
<sequence>MATGELACTYASLILHDDGIDVIADKISTLVKTANLNIESYWPSLFAKLCQNKNIDDLFMNASVGGSAAVPMAVSASASAAGGAIQAAPETEE</sequence>
<keyword evidence="5" id="KW-1185">Reference proteome</keyword>
<dbReference type="RefSeq" id="XP_019084863.1">
    <property type="nucleotide sequence ID" value="XM_019229318.1"/>
</dbReference>
<evidence type="ECO:0000256" key="3">
    <source>
        <dbReference type="ARBA" id="ARBA00022980"/>
    </source>
</evidence>
<protein>
    <submittedName>
        <fullName evidence="6">60S acidic ribosomal protein P1-like</fullName>
    </submittedName>
</protein>
<dbReference type="Proteomes" id="UP000694864">
    <property type="component" value="Chromosome 9"/>
</dbReference>
<reference evidence="6" key="2">
    <citation type="submission" date="2025-08" db="UniProtKB">
        <authorList>
            <consortium name="RefSeq"/>
        </authorList>
    </citation>
    <scope>IDENTIFICATION</scope>
    <source>
        <tissue evidence="6">Leaf</tissue>
    </source>
</reference>
<dbReference type="GeneID" id="104715470"/>
<comment type="similarity">
    <text evidence="1">Belongs to the eukaryotic ribosomal protein P1/P2 family.</text>
</comment>
<evidence type="ECO:0000256" key="4">
    <source>
        <dbReference type="ARBA" id="ARBA00023274"/>
    </source>
</evidence>
<dbReference type="CDD" id="cd05831">
    <property type="entry name" value="Ribosomal_P1"/>
    <property type="match status" value="1"/>
</dbReference>
<name>A0ABM1QDM5_CAMSA</name>
<evidence type="ECO:0000256" key="2">
    <source>
        <dbReference type="ARBA" id="ARBA00011266"/>
    </source>
</evidence>
<gene>
    <name evidence="6" type="primary">LOC104715470</name>
</gene>